<dbReference type="GO" id="GO:0005524">
    <property type="term" value="F:ATP binding"/>
    <property type="evidence" value="ECO:0007669"/>
    <property type="project" value="UniProtKB-UniRule"/>
</dbReference>
<evidence type="ECO:0000256" key="6">
    <source>
        <dbReference type="RuleBase" id="RU000394"/>
    </source>
</evidence>
<feature type="compositionally biased region" description="Basic and acidic residues" evidence="8">
    <location>
        <begin position="9"/>
        <end position="28"/>
    </location>
</feature>
<keyword evidence="4" id="KW-0963">Cytoplasm</keyword>
<dbReference type="GO" id="GO:0008017">
    <property type="term" value="F:microtubule binding"/>
    <property type="evidence" value="ECO:0007669"/>
    <property type="project" value="InterPro"/>
</dbReference>
<evidence type="ECO:0000313" key="10">
    <source>
        <dbReference type="Proteomes" id="UP000515152"/>
    </source>
</evidence>
<dbReference type="AlphaFoldDB" id="A0A8M1KFU1"/>
<feature type="domain" description="Kinesin motor" evidence="9">
    <location>
        <begin position="412"/>
        <end position="722"/>
    </location>
</feature>
<dbReference type="RefSeq" id="XP_042562767.1">
    <property type="nucleotide sequence ID" value="XM_042706833.1"/>
</dbReference>
<organism evidence="10 11">
    <name type="scientific">Clupea harengus</name>
    <name type="common">Atlantic herring</name>
    <dbReference type="NCBI Taxonomy" id="7950"/>
    <lineage>
        <taxon>Eukaryota</taxon>
        <taxon>Metazoa</taxon>
        <taxon>Chordata</taxon>
        <taxon>Craniata</taxon>
        <taxon>Vertebrata</taxon>
        <taxon>Euteleostomi</taxon>
        <taxon>Actinopterygii</taxon>
        <taxon>Neopterygii</taxon>
        <taxon>Teleostei</taxon>
        <taxon>Clupei</taxon>
        <taxon>Clupeiformes</taxon>
        <taxon>Clupeoidei</taxon>
        <taxon>Clupeidae</taxon>
        <taxon>Clupea</taxon>
    </lineage>
</organism>
<dbReference type="KEGG" id="char:122132069"/>
<evidence type="ECO:0000313" key="11">
    <source>
        <dbReference type="RefSeq" id="XP_042562767.1"/>
    </source>
</evidence>
<evidence type="ECO:0000256" key="3">
    <source>
        <dbReference type="ARBA" id="ARBA00022840"/>
    </source>
</evidence>
<evidence type="ECO:0000256" key="7">
    <source>
        <dbReference type="SAM" id="Coils"/>
    </source>
</evidence>
<feature type="compositionally biased region" description="Basic and acidic residues" evidence="8">
    <location>
        <begin position="122"/>
        <end position="135"/>
    </location>
</feature>
<gene>
    <name evidence="11" type="primary">LOC122132069</name>
</gene>
<keyword evidence="4" id="KW-0206">Cytoskeleton</keyword>
<keyword evidence="6" id="KW-0493">Microtubule</keyword>
<protein>
    <recommendedName>
        <fullName evidence="6">Kinesin-like protein</fullName>
    </recommendedName>
</protein>
<keyword evidence="3 5" id="KW-0067">ATP-binding</keyword>
<comment type="similarity">
    <text evidence="5 6">Belongs to the TRAFAC class myosin-kinesin ATPase superfamily. Kinesin family.</text>
</comment>
<keyword evidence="2 5" id="KW-0547">Nucleotide-binding</keyword>
<dbReference type="InterPro" id="IPR027640">
    <property type="entry name" value="Kinesin-like_fam"/>
</dbReference>
<evidence type="ECO:0000259" key="9">
    <source>
        <dbReference type="PROSITE" id="PS50067"/>
    </source>
</evidence>
<dbReference type="PANTHER" id="PTHR47972:SF65">
    <property type="entry name" value="KINESIN-LIKE PROTEIN"/>
    <property type="match status" value="1"/>
</dbReference>
<dbReference type="PROSITE" id="PS00411">
    <property type="entry name" value="KINESIN_MOTOR_1"/>
    <property type="match status" value="1"/>
</dbReference>
<accession>A0A8M1KFU1</accession>
<feature type="coiled-coil region" evidence="7">
    <location>
        <begin position="243"/>
        <end position="312"/>
    </location>
</feature>
<dbReference type="InterPro" id="IPR001752">
    <property type="entry name" value="Kinesin_motor_dom"/>
</dbReference>
<keyword evidence="5 6" id="KW-0505">Motor protein</keyword>
<evidence type="ECO:0000256" key="2">
    <source>
        <dbReference type="ARBA" id="ARBA00022741"/>
    </source>
</evidence>
<sequence>MGSGASASDPKRDTTEETVTREQMREDAAQSTSHQGDRDGGERIVRRDSVIQSENHPVVEDKPIESGETNTEETEEDLKQDQKSQSQGPVPDDASRDEICSPEVSGKPPSVVVDVDSSEASISEKEGNEDPEEIRNSFKTTSNESTIDNEEVPLAFESFLHRNGILYSCFCQHGHRMYVDESKGLVPFPMEWYDEGRFWEMNIDFVTQRVKKVMETLPGLVDQKEIIAALRQCNYDPDEVMSHLEKDRMIEDLKQKLHTKENELEKLFQRNHYLEQDSRYLADVVQHLNQRVAELEADKQEAREKIRALLNRRSTKAPAKLPPKPSVDHEHLRQVSRLTHELNVSTKQLGSTVRHALVDLQNHFQQLRELVEKMTEAEQHRVLEQEEVRSLYMKEALERKTLYNKLLELQGNIRVFCRCRGNTSSNSCLEVSSEQEIVVIQKGGKKKLNFDRVYSPNSTQEQVFEGTVPIITSCVDGYNVCILAYGQTGSGKTYTMMGPKNNPGVNIRSIRELLSICKNRENVTYTLKVSMLEIYNDSLNDLLANNPNNHLDIRTQGKSVTVPGLTQVEVKTEDDILHIMDMGEKNRKIASTKMNIESSRSHLILTLTVVGADGLSGVTSHGTLTLCDLAGSERISKTEAKGQRLVEAAAINKSLTALGQVFSALKCNAIHVPFRNSKLTHLLQPCLCGDAKACVFVNVSPDARNVVETLSTLQFGSSIRQVALGKATQHVTSTPTTKQDK</sequence>
<keyword evidence="7" id="KW-0175">Coiled coil</keyword>
<dbReference type="GO" id="GO:0003777">
    <property type="term" value="F:microtubule motor activity"/>
    <property type="evidence" value="ECO:0007669"/>
    <property type="project" value="InterPro"/>
</dbReference>
<evidence type="ECO:0000256" key="5">
    <source>
        <dbReference type="PROSITE-ProRule" id="PRU00283"/>
    </source>
</evidence>
<dbReference type="GO" id="GO:0005874">
    <property type="term" value="C:microtubule"/>
    <property type="evidence" value="ECO:0007669"/>
    <property type="project" value="UniProtKB-KW"/>
</dbReference>
<evidence type="ECO:0000256" key="1">
    <source>
        <dbReference type="ARBA" id="ARBA00004245"/>
    </source>
</evidence>
<dbReference type="PROSITE" id="PS50067">
    <property type="entry name" value="KINESIN_MOTOR_2"/>
    <property type="match status" value="1"/>
</dbReference>
<feature type="compositionally biased region" description="Low complexity" evidence="8">
    <location>
        <begin position="104"/>
        <end position="121"/>
    </location>
</feature>
<feature type="binding site" evidence="5">
    <location>
        <begin position="486"/>
        <end position="493"/>
    </location>
    <ligand>
        <name>ATP</name>
        <dbReference type="ChEBI" id="CHEBI:30616"/>
    </ligand>
</feature>
<comment type="subcellular location">
    <subcellularLocation>
        <location evidence="1">Cytoplasm</location>
        <location evidence="1">Cytoskeleton</location>
    </subcellularLocation>
</comment>
<evidence type="ECO:0000256" key="8">
    <source>
        <dbReference type="SAM" id="MobiDB-lite"/>
    </source>
</evidence>
<reference evidence="11" key="1">
    <citation type="submission" date="2025-08" db="UniProtKB">
        <authorList>
            <consortium name="RefSeq"/>
        </authorList>
    </citation>
    <scope>IDENTIFICATION</scope>
</reference>
<dbReference type="PANTHER" id="PTHR47972">
    <property type="entry name" value="KINESIN-LIKE PROTEIN KLP-3"/>
    <property type="match status" value="1"/>
</dbReference>
<feature type="compositionally biased region" description="Basic and acidic residues" evidence="8">
    <location>
        <begin position="35"/>
        <end position="49"/>
    </location>
</feature>
<feature type="region of interest" description="Disordered" evidence="8">
    <location>
        <begin position="1"/>
        <end position="135"/>
    </location>
</feature>
<dbReference type="SMART" id="SM00129">
    <property type="entry name" value="KISc"/>
    <property type="match status" value="1"/>
</dbReference>
<name>A0A8M1KFU1_CLUHA</name>
<dbReference type="Proteomes" id="UP000515152">
    <property type="component" value="Unplaced"/>
</dbReference>
<dbReference type="OrthoDB" id="3176171at2759"/>
<dbReference type="GeneID" id="122132069"/>
<dbReference type="FunFam" id="3.40.850.10:FF:000168">
    <property type="entry name" value="Kinesin-like protein"/>
    <property type="match status" value="1"/>
</dbReference>
<feature type="coiled-coil region" evidence="7">
    <location>
        <begin position="357"/>
        <end position="387"/>
    </location>
</feature>
<keyword evidence="10" id="KW-1185">Reference proteome</keyword>
<proteinExistence type="inferred from homology"/>
<dbReference type="Pfam" id="PF00225">
    <property type="entry name" value="Kinesin"/>
    <property type="match status" value="1"/>
</dbReference>
<evidence type="ECO:0000256" key="4">
    <source>
        <dbReference type="ARBA" id="ARBA00023212"/>
    </source>
</evidence>
<dbReference type="GO" id="GO:0007018">
    <property type="term" value="P:microtubule-based movement"/>
    <property type="evidence" value="ECO:0007669"/>
    <property type="project" value="InterPro"/>
</dbReference>
<dbReference type="InterPro" id="IPR019821">
    <property type="entry name" value="Kinesin_motor_CS"/>
</dbReference>